<dbReference type="Proteomes" id="UP000482960">
    <property type="component" value="Unassembled WGS sequence"/>
</dbReference>
<proteinExistence type="predicted"/>
<evidence type="ECO:0000313" key="1">
    <source>
        <dbReference type="EMBL" id="GFJ95492.1"/>
    </source>
</evidence>
<gene>
    <name evidence="1" type="ORF">Prum_091340</name>
</gene>
<dbReference type="EMBL" id="BLPG01000001">
    <property type="protein sequence ID" value="GFJ95492.1"/>
    <property type="molecule type" value="Genomic_DNA"/>
</dbReference>
<dbReference type="RefSeq" id="WP_173083089.1">
    <property type="nucleotide sequence ID" value="NZ_BAABJB010000048.1"/>
</dbReference>
<comment type="caution">
    <text evidence="1">The sequence shown here is derived from an EMBL/GenBank/DDBJ whole genome shotgun (WGS) entry which is preliminary data.</text>
</comment>
<protein>
    <submittedName>
        <fullName evidence="1">Uncharacterized protein</fullName>
    </submittedName>
</protein>
<dbReference type="AlphaFoldDB" id="A0A6V8LE23"/>
<sequence length="133" mass="14921">MRALVPLRVPAGWLVEYNTFVEFGPDRPPTVDDYRWHHTQDLLQIRSCKVVDGVWQVDPDGFLVDLGWYPDGEPTGAYRLVVVRPDFRGDTVIEVSHREQSVICRAIETCIAGITNGAAVSAIAEEVRDVVSR</sequence>
<organism evidence="1 2">
    <name type="scientific">Phytohabitans rumicis</name>
    <dbReference type="NCBI Taxonomy" id="1076125"/>
    <lineage>
        <taxon>Bacteria</taxon>
        <taxon>Bacillati</taxon>
        <taxon>Actinomycetota</taxon>
        <taxon>Actinomycetes</taxon>
        <taxon>Micromonosporales</taxon>
        <taxon>Micromonosporaceae</taxon>
    </lineage>
</organism>
<reference evidence="1 2" key="2">
    <citation type="submission" date="2020-03" db="EMBL/GenBank/DDBJ databases">
        <authorList>
            <person name="Ichikawa N."/>
            <person name="Kimura A."/>
            <person name="Kitahashi Y."/>
            <person name="Uohara A."/>
        </authorList>
    </citation>
    <scope>NUCLEOTIDE SEQUENCE [LARGE SCALE GENOMIC DNA]</scope>
    <source>
        <strain evidence="1 2">NBRC 108638</strain>
    </source>
</reference>
<reference evidence="1 2" key="1">
    <citation type="submission" date="2020-03" db="EMBL/GenBank/DDBJ databases">
        <title>Whole genome shotgun sequence of Phytohabitans rumicis NBRC 108638.</title>
        <authorList>
            <person name="Komaki H."/>
            <person name="Tamura T."/>
        </authorList>
    </citation>
    <scope>NUCLEOTIDE SEQUENCE [LARGE SCALE GENOMIC DNA]</scope>
    <source>
        <strain evidence="1 2">NBRC 108638</strain>
    </source>
</reference>
<name>A0A6V8LE23_9ACTN</name>
<evidence type="ECO:0000313" key="2">
    <source>
        <dbReference type="Proteomes" id="UP000482960"/>
    </source>
</evidence>
<keyword evidence="2" id="KW-1185">Reference proteome</keyword>
<accession>A0A6V8LE23</accession>